<feature type="transmembrane region" description="Helical" evidence="1">
    <location>
        <begin position="50"/>
        <end position="69"/>
    </location>
</feature>
<keyword evidence="1" id="KW-1133">Transmembrane helix</keyword>
<reference evidence="3 4" key="1">
    <citation type="journal article" date="2019" name="Nat. Microbiol.">
        <title>Wide diversity of methane and short-chain alkane metabolisms in uncultured archaea.</title>
        <authorList>
            <person name="Borrel G."/>
            <person name="Adam P.S."/>
            <person name="McKay L.J."/>
            <person name="Chen L.X."/>
            <person name="Sierra-Garcia I.N."/>
            <person name="Sieber C.M."/>
            <person name="Letourneur Q."/>
            <person name="Ghozlane A."/>
            <person name="Andersen G.L."/>
            <person name="Li W.J."/>
            <person name="Hallam S.J."/>
            <person name="Muyzer G."/>
            <person name="de Oliveira V.M."/>
            <person name="Inskeep W.P."/>
            <person name="Banfield J.F."/>
            <person name="Gribaldo S."/>
        </authorList>
    </citation>
    <scope>NUCLEOTIDE SEQUENCE [LARGE SCALE GENOMIC DNA]</scope>
    <source>
        <strain evidence="3">NM1b</strain>
    </source>
</reference>
<keyword evidence="1" id="KW-0812">Transmembrane</keyword>
<comment type="caution">
    <text evidence="3">The sequence shown here is derived from an EMBL/GenBank/DDBJ whole genome shotgun (WGS) entry which is preliminary data.</text>
</comment>
<organism evidence="3 4">
    <name type="scientific">Candidatus Methanolliviera hydrocarbonicum</name>
    <dbReference type="NCBI Taxonomy" id="2491085"/>
    <lineage>
        <taxon>Archaea</taxon>
        <taxon>Methanobacteriati</taxon>
        <taxon>Methanobacteriota</taxon>
        <taxon>Candidatus Methanoliparia</taxon>
        <taxon>Candidatus Methanoliparales</taxon>
        <taxon>Candidatus Methanollivieraceae</taxon>
        <taxon>Candidatus Methanolliviera</taxon>
    </lineage>
</organism>
<feature type="transmembrane region" description="Helical" evidence="1">
    <location>
        <begin position="105"/>
        <end position="124"/>
    </location>
</feature>
<feature type="transmembrane region" description="Helical" evidence="1">
    <location>
        <begin position="75"/>
        <end position="93"/>
    </location>
</feature>
<name>A0A520KY95_9EURY</name>
<sequence>MSKGVVKGKRDYKKEVDRKRYLKEQKKAEEKKKKEEKIVLDEKRVYIEKIYKTLFSSIFGVIGAFITFYSHISDFTSIFLILTLILIERYAVFSQITKNFSGKDWLYISFMTFLAWFIFLMVLLNL</sequence>
<dbReference type="EMBL" id="RXIL01000037">
    <property type="protein sequence ID" value="RZN71685.1"/>
    <property type="molecule type" value="Genomic_DNA"/>
</dbReference>
<accession>A0A520KY95</accession>
<dbReference type="AlphaFoldDB" id="A0A520KY95"/>
<dbReference type="EMBL" id="RXIL01000141">
    <property type="protein sequence ID" value="RZN67160.1"/>
    <property type="molecule type" value="Genomic_DNA"/>
</dbReference>
<dbReference type="Pfam" id="PF19094">
    <property type="entry name" value="EMC6_arch"/>
    <property type="match status" value="1"/>
</dbReference>
<dbReference type="InterPro" id="IPR043941">
    <property type="entry name" value="EMC6-arch"/>
</dbReference>
<gene>
    <name evidence="3" type="ORF">EF807_02210</name>
    <name evidence="2" type="ORF">EF807_07825</name>
</gene>
<evidence type="ECO:0000313" key="2">
    <source>
        <dbReference type="EMBL" id="RZN67160.1"/>
    </source>
</evidence>
<evidence type="ECO:0000313" key="3">
    <source>
        <dbReference type="EMBL" id="RZN71685.1"/>
    </source>
</evidence>
<evidence type="ECO:0000313" key="4">
    <source>
        <dbReference type="Proteomes" id="UP000320766"/>
    </source>
</evidence>
<proteinExistence type="predicted"/>
<protein>
    <submittedName>
        <fullName evidence="3">Uncharacterized protein</fullName>
    </submittedName>
</protein>
<keyword evidence="1" id="KW-0472">Membrane</keyword>
<evidence type="ECO:0000256" key="1">
    <source>
        <dbReference type="SAM" id="Phobius"/>
    </source>
</evidence>
<dbReference type="Proteomes" id="UP000320766">
    <property type="component" value="Unassembled WGS sequence"/>
</dbReference>